<dbReference type="PANTHER" id="PTHR44216:SF3">
    <property type="entry name" value="PROTEIN O-MANNOSYL-TRANSFERASE TMTC2"/>
    <property type="match status" value="1"/>
</dbReference>
<comment type="similarity">
    <text evidence="5">Belongs to the TMTC family.</text>
</comment>
<evidence type="ECO:0000256" key="6">
    <source>
        <dbReference type="ARBA" id="ARBA00012839"/>
    </source>
</evidence>
<dbReference type="Pfam" id="PF08409">
    <property type="entry name" value="TMTC_DUF1736"/>
    <property type="match status" value="1"/>
</dbReference>
<feature type="transmembrane region" description="Helical" evidence="17">
    <location>
        <begin position="260"/>
        <end position="277"/>
    </location>
</feature>
<dbReference type="InterPro" id="IPR013618">
    <property type="entry name" value="TMTC_DUF1736"/>
</dbReference>
<dbReference type="PANTHER" id="PTHR44216">
    <property type="entry name" value="PROTEIN O-MANNOSYL-TRANSFERASE TMTC2"/>
    <property type="match status" value="1"/>
</dbReference>
<comment type="pathway">
    <text evidence="4">Protein modification; protein glycosylation.</text>
</comment>
<dbReference type="AlphaFoldDB" id="A0A1D1W9R9"/>
<protein>
    <recommendedName>
        <fullName evidence="6">dolichyl-phosphate-mannose--protein mannosyltransferase</fullName>
        <ecNumber evidence="6">2.4.1.109</ecNumber>
    </recommendedName>
</protein>
<evidence type="ECO:0000256" key="11">
    <source>
        <dbReference type="ARBA" id="ARBA00022824"/>
    </source>
</evidence>
<feature type="transmembrane region" description="Helical" evidence="17">
    <location>
        <begin position="188"/>
        <end position="214"/>
    </location>
</feature>
<evidence type="ECO:0000256" key="2">
    <source>
        <dbReference type="ARBA" id="ARBA00004141"/>
    </source>
</evidence>
<evidence type="ECO:0000256" key="1">
    <source>
        <dbReference type="ARBA" id="ARBA00003582"/>
    </source>
</evidence>
<dbReference type="InterPro" id="IPR019734">
    <property type="entry name" value="TPR_rpt"/>
</dbReference>
<feature type="domain" description="DUF1736" evidence="18">
    <location>
        <begin position="282"/>
        <end position="352"/>
    </location>
</feature>
<evidence type="ECO:0000259" key="18">
    <source>
        <dbReference type="Pfam" id="PF08409"/>
    </source>
</evidence>
<comment type="subcellular location">
    <subcellularLocation>
        <location evidence="3">Endoplasmic reticulum</location>
    </subcellularLocation>
    <subcellularLocation>
        <location evidence="2">Membrane</location>
        <topology evidence="2">Multi-pass membrane protein</topology>
    </subcellularLocation>
</comment>
<dbReference type="GO" id="GO:0004169">
    <property type="term" value="F:dolichyl-phosphate-mannose-protein mannosyltransferase activity"/>
    <property type="evidence" value="ECO:0007669"/>
    <property type="project" value="UniProtKB-EC"/>
</dbReference>
<organism evidence="19 20">
    <name type="scientific">Ramazzottius varieornatus</name>
    <name type="common">Water bear</name>
    <name type="synonym">Tardigrade</name>
    <dbReference type="NCBI Taxonomy" id="947166"/>
    <lineage>
        <taxon>Eukaryota</taxon>
        <taxon>Metazoa</taxon>
        <taxon>Ecdysozoa</taxon>
        <taxon>Tardigrada</taxon>
        <taxon>Eutardigrada</taxon>
        <taxon>Parachela</taxon>
        <taxon>Hypsibioidea</taxon>
        <taxon>Ramazzottiidae</taxon>
        <taxon>Ramazzottius</taxon>
    </lineage>
</organism>
<gene>
    <name evidence="19" type="primary">RvY_18686</name>
    <name evidence="19" type="synonym">RvY_18686.1</name>
    <name evidence="19" type="ORF">RvY_18686-1</name>
</gene>
<accession>A0A1D1W9R9</accession>
<evidence type="ECO:0000256" key="17">
    <source>
        <dbReference type="SAM" id="Phobius"/>
    </source>
</evidence>
<evidence type="ECO:0000256" key="4">
    <source>
        <dbReference type="ARBA" id="ARBA00004922"/>
    </source>
</evidence>
<evidence type="ECO:0000256" key="5">
    <source>
        <dbReference type="ARBA" id="ARBA00007882"/>
    </source>
</evidence>
<dbReference type="EC" id="2.4.1.109" evidence="6"/>
<evidence type="ECO:0000256" key="15">
    <source>
        <dbReference type="ARBA" id="ARBA00045102"/>
    </source>
</evidence>
<dbReference type="GO" id="GO:0005789">
    <property type="term" value="C:endoplasmic reticulum membrane"/>
    <property type="evidence" value="ECO:0007669"/>
    <property type="project" value="TreeGrafter"/>
</dbReference>
<keyword evidence="7" id="KW-0808">Transferase</keyword>
<evidence type="ECO:0000256" key="16">
    <source>
        <dbReference type="PROSITE-ProRule" id="PRU00339"/>
    </source>
</evidence>
<comment type="caution">
    <text evidence="19">The sequence shown here is derived from an EMBL/GenBank/DDBJ whole genome shotgun (WGS) entry which is preliminary data.</text>
</comment>
<dbReference type="EMBL" id="BDGG01000020">
    <property type="protein sequence ID" value="GAV09088.1"/>
    <property type="molecule type" value="Genomic_DNA"/>
</dbReference>
<dbReference type="Pfam" id="PF13181">
    <property type="entry name" value="TPR_8"/>
    <property type="match status" value="1"/>
</dbReference>
<keyword evidence="8 17" id="KW-0812">Transmembrane</keyword>
<evidence type="ECO:0000256" key="7">
    <source>
        <dbReference type="ARBA" id="ARBA00022679"/>
    </source>
</evidence>
<dbReference type="Gene3D" id="1.25.40.10">
    <property type="entry name" value="Tetratricopeptide repeat domain"/>
    <property type="match status" value="3"/>
</dbReference>
<feature type="repeat" description="TPR" evidence="16">
    <location>
        <begin position="628"/>
        <end position="661"/>
    </location>
</feature>
<dbReference type="PROSITE" id="PS50005">
    <property type="entry name" value="TPR"/>
    <property type="match status" value="3"/>
</dbReference>
<dbReference type="Proteomes" id="UP000186922">
    <property type="component" value="Unassembled WGS sequence"/>
</dbReference>
<feature type="repeat" description="TPR" evidence="16">
    <location>
        <begin position="478"/>
        <end position="511"/>
    </location>
</feature>
<evidence type="ECO:0000313" key="20">
    <source>
        <dbReference type="Proteomes" id="UP000186922"/>
    </source>
</evidence>
<comment type="catalytic activity">
    <reaction evidence="14">
        <text>a di-trans,poly-cis-dolichyl beta-D-mannosyl phosphate + L-threonyl-[protein] = 3-O-(alpha-D-mannosyl)-L-threonyl-[protein] + a di-trans,poly-cis-dolichyl phosphate + H(+)</text>
        <dbReference type="Rhea" id="RHEA:53396"/>
        <dbReference type="Rhea" id="RHEA-COMP:11060"/>
        <dbReference type="Rhea" id="RHEA-COMP:13547"/>
        <dbReference type="Rhea" id="RHEA-COMP:19498"/>
        <dbReference type="Rhea" id="RHEA-COMP:19501"/>
        <dbReference type="ChEBI" id="CHEBI:15378"/>
        <dbReference type="ChEBI" id="CHEBI:30013"/>
        <dbReference type="ChEBI" id="CHEBI:57683"/>
        <dbReference type="ChEBI" id="CHEBI:58211"/>
        <dbReference type="ChEBI" id="CHEBI:137323"/>
        <dbReference type="EC" id="2.4.1.109"/>
    </reaction>
</comment>
<evidence type="ECO:0000256" key="8">
    <source>
        <dbReference type="ARBA" id="ARBA00022692"/>
    </source>
</evidence>
<feature type="transmembrane region" description="Helical" evidence="17">
    <location>
        <begin position="123"/>
        <end position="144"/>
    </location>
</feature>
<dbReference type="SUPFAM" id="SSF48452">
    <property type="entry name" value="TPR-like"/>
    <property type="match status" value="2"/>
</dbReference>
<keyword evidence="13 17" id="KW-0472">Membrane</keyword>
<name>A0A1D1W9R9_RAMVA</name>
<keyword evidence="10 16" id="KW-0802">TPR repeat</keyword>
<keyword evidence="20" id="KW-1185">Reference proteome</keyword>
<evidence type="ECO:0000256" key="14">
    <source>
        <dbReference type="ARBA" id="ARBA00045085"/>
    </source>
</evidence>
<evidence type="ECO:0000256" key="9">
    <source>
        <dbReference type="ARBA" id="ARBA00022737"/>
    </source>
</evidence>
<reference evidence="19 20" key="1">
    <citation type="journal article" date="2016" name="Nat. Commun.">
        <title>Extremotolerant tardigrade genome and improved radiotolerance of human cultured cells by tardigrade-unique protein.</title>
        <authorList>
            <person name="Hashimoto T."/>
            <person name="Horikawa D.D."/>
            <person name="Saito Y."/>
            <person name="Kuwahara H."/>
            <person name="Kozuka-Hata H."/>
            <person name="Shin-I T."/>
            <person name="Minakuchi Y."/>
            <person name="Ohishi K."/>
            <person name="Motoyama A."/>
            <person name="Aizu T."/>
            <person name="Enomoto A."/>
            <person name="Kondo K."/>
            <person name="Tanaka S."/>
            <person name="Hara Y."/>
            <person name="Koshikawa S."/>
            <person name="Sagara H."/>
            <person name="Miura T."/>
            <person name="Yokobori S."/>
            <person name="Miyagawa K."/>
            <person name="Suzuki Y."/>
            <person name="Kubo T."/>
            <person name="Oyama M."/>
            <person name="Kohara Y."/>
            <person name="Fujiyama A."/>
            <person name="Arakawa K."/>
            <person name="Katayama T."/>
            <person name="Toyoda A."/>
            <person name="Kunieda T."/>
        </authorList>
    </citation>
    <scope>NUCLEOTIDE SEQUENCE [LARGE SCALE GENOMIC DNA]</scope>
    <source>
        <strain evidence="19 20">YOKOZUNA-1</strain>
    </source>
</reference>
<dbReference type="STRING" id="947166.A0A1D1W9R9"/>
<keyword evidence="12 17" id="KW-1133">Transmembrane helix</keyword>
<feature type="repeat" description="TPR" evidence="16">
    <location>
        <begin position="591"/>
        <end position="624"/>
    </location>
</feature>
<evidence type="ECO:0000256" key="13">
    <source>
        <dbReference type="ARBA" id="ARBA00023136"/>
    </source>
</evidence>
<dbReference type="OrthoDB" id="19588at2759"/>
<proteinExistence type="inferred from homology"/>
<feature type="transmembrane region" description="Helical" evidence="17">
    <location>
        <begin position="150"/>
        <end position="167"/>
    </location>
</feature>
<feature type="transmembrane region" description="Helical" evidence="17">
    <location>
        <begin position="342"/>
        <end position="359"/>
    </location>
</feature>
<feature type="transmembrane region" description="Helical" evidence="17">
    <location>
        <begin position="379"/>
        <end position="402"/>
    </location>
</feature>
<evidence type="ECO:0000256" key="3">
    <source>
        <dbReference type="ARBA" id="ARBA00004240"/>
    </source>
</evidence>
<evidence type="ECO:0000256" key="10">
    <source>
        <dbReference type="ARBA" id="ARBA00022803"/>
    </source>
</evidence>
<sequence length="823" mass="93614">MIESWKKTVEYSLGPCLAVLMYWNTFQAEFVYDDNRAILANEDLRPESTSWSQLWFDDFWGTPLRHTGSHKSFRPLCVTTFRLNYLIHGLQPAGYHIVNVILHALTTGLLQQVLRKMTGQNDVAFIAVLLFAVHPVHTEAVAGVVGRADLGAAFFFLMSFLAYIYYCQFRDQVADEGTGFDLIRTKQALGTSVKCGPVIIPVLLAASCIFALLSCLFKETGITVIGLCLFHDIVILQGFRRPQELLRAVKKSHNKRLEGSFALLCWLCLVLTARILWMGSVPPRFAPADNPAADSPFIQTRFLTFAYLPVLNLKLLINPNVLSYDWSMDAVPLVTTWFDRRNLLSAILYGGLFLLGKRFSGMACSLKEQSRLISEEERLVLAVALLIIPFLPATNIFFYVGFVLAERILYVPSMGFAWLLAEGLIKACNYAKSPLQRRTIAAGFCGIMLAHSWRTWNRNYDWMTEERLYLSGTGINPAKSWSNLGNIWSQRGKLKEAEMGYRRALMHKPNMADAHYNLGLLLQEQRRMNESITSYHNAITFRHNMAVAHLNLGIALQGLGRQREAEETYKHCAQLDTSSLKDPKLHENAKITCLYNLGRLFVDEHRYQDAVDVFTRAVSNRPRHYAPQGLYNMLGEAYFQLGRPDLAEKWYQMALQTKPDHVTVHLTYARFLYKQNRTAAAEQIFSTVLHSVPNDSTAYNFYGQFLMDSGRAEEGVKVLLKGTEMYPHDFQCLTNVAGALRQSGDNVKAEHYYRRAAQVDPFQVSGHINLGAILHLNGHWQEAEMAYLRALQLDNLNSIATENLQKLRNLMMRQFDEHKLSRT</sequence>
<evidence type="ECO:0000256" key="12">
    <source>
        <dbReference type="ARBA" id="ARBA00022989"/>
    </source>
</evidence>
<feature type="transmembrane region" description="Helical" evidence="17">
    <location>
        <begin position="220"/>
        <end position="239"/>
    </location>
</feature>
<evidence type="ECO:0000313" key="19">
    <source>
        <dbReference type="EMBL" id="GAV09088.1"/>
    </source>
</evidence>
<dbReference type="Pfam" id="PF13432">
    <property type="entry name" value="TPR_16"/>
    <property type="match status" value="3"/>
</dbReference>
<dbReference type="InterPro" id="IPR011990">
    <property type="entry name" value="TPR-like_helical_dom_sf"/>
</dbReference>
<keyword evidence="9" id="KW-0677">Repeat</keyword>
<dbReference type="SMART" id="SM00028">
    <property type="entry name" value="TPR"/>
    <property type="match status" value="9"/>
</dbReference>
<comment type="function">
    <text evidence="1">Transfers mannosyl residues to the hydroxyl group of serine or threonine residues.</text>
</comment>
<dbReference type="InterPro" id="IPR052384">
    <property type="entry name" value="TMTC_O-mannosyltransferase"/>
</dbReference>
<dbReference type="UniPathway" id="UPA00378"/>
<comment type="catalytic activity">
    <reaction evidence="15">
        <text>a di-trans,poly-cis-dolichyl beta-D-mannosyl phosphate + L-seryl-[protein] = 3-O-(alpha-D-mannosyl)-L-seryl-[protein] + a di-trans,poly-cis-dolichyl phosphate + H(+)</text>
        <dbReference type="Rhea" id="RHEA:17377"/>
        <dbReference type="Rhea" id="RHEA-COMP:9863"/>
        <dbReference type="Rhea" id="RHEA-COMP:13546"/>
        <dbReference type="Rhea" id="RHEA-COMP:19498"/>
        <dbReference type="Rhea" id="RHEA-COMP:19501"/>
        <dbReference type="ChEBI" id="CHEBI:15378"/>
        <dbReference type="ChEBI" id="CHEBI:29999"/>
        <dbReference type="ChEBI" id="CHEBI:57683"/>
        <dbReference type="ChEBI" id="CHEBI:58211"/>
        <dbReference type="ChEBI" id="CHEBI:137321"/>
        <dbReference type="EC" id="2.4.1.109"/>
    </reaction>
</comment>
<keyword evidence="11" id="KW-0256">Endoplasmic reticulum</keyword>